<name>A0A3P5XA89_9RHOB</name>
<dbReference type="EMBL" id="UXAW01000084">
    <property type="protein sequence ID" value="VDC31418.1"/>
    <property type="molecule type" value="Genomic_DNA"/>
</dbReference>
<proteinExistence type="predicted"/>
<dbReference type="RefSeq" id="WP_124087611.1">
    <property type="nucleotide sequence ID" value="NZ_UXAW01000084.1"/>
</dbReference>
<evidence type="ECO:0000313" key="2">
    <source>
        <dbReference type="Proteomes" id="UP000277498"/>
    </source>
</evidence>
<dbReference type="OrthoDB" id="7693309at2"/>
<accession>A0A3P5XA89</accession>
<protein>
    <recommendedName>
        <fullName evidence="3">Phage Head-Tail Attachment</fullName>
    </recommendedName>
</protein>
<reference evidence="1 2" key="1">
    <citation type="submission" date="2018-11" db="EMBL/GenBank/DDBJ databases">
        <authorList>
            <person name="Criscuolo A."/>
        </authorList>
    </citation>
    <scope>NUCLEOTIDE SEQUENCE [LARGE SCALE GENOMIC DNA]</scope>
    <source>
        <strain evidence="1">ACIP111625</strain>
    </source>
</reference>
<dbReference type="Pfam" id="PF05354">
    <property type="entry name" value="Phage_attach"/>
    <property type="match status" value="1"/>
</dbReference>
<dbReference type="Proteomes" id="UP000277498">
    <property type="component" value="Unassembled WGS sequence"/>
</dbReference>
<dbReference type="InterPro" id="IPR008018">
    <property type="entry name" value="Phage_tail_attach_FII"/>
</dbReference>
<sequence>MMTGLFDGVAGLLNDVFGGSVTHRPKVGLDRIRHWIFRAPPVEVEGEDGHSVLDVAPFLKVPRPDASSVSIGDLILPGNGNTYKVVNLQPSGSPAADAFVVFDLELVP</sequence>
<dbReference type="AlphaFoldDB" id="A0A3P5XA89"/>
<organism evidence="1 2">
    <name type="scientific">Pseudogemmobacter humi</name>
    <dbReference type="NCBI Taxonomy" id="2483812"/>
    <lineage>
        <taxon>Bacteria</taxon>
        <taxon>Pseudomonadati</taxon>
        <taxon>Pseudomonadota</taxon>
        <taxon>Alphaproteobacteria</taxon>
        <taxon>Rhodobacterales</taxon>
        <taxon>Paracoccaceae</taxon>
        <taxon>Pseudogemmobacter</taxon>
    </lineage>
</organism>
<evidence type="ECO:0008006" key="3">
    <source>
        <dbReference type="Google" id="ProtNLM"/>
    </source>
</evidence>
<evidence type="ECO:0000313" key="1">
    <source>
        <dbReference type="EMBL" id="VDC31418.1"/>
    </source>
</evidence>
<dbReference type="GO" id="GO:0019068">
    <property type="term" value="P:virion assembly"/>
    <property type="evidence" value="ECO:0007669"/>
    <property type="project" value="InterPro"/>
</dbReference>
<gene>
    <name evidence="1" type="ORF">XINFAN_02882</name>
</gene>
<keyword evidence="2" id="KW-1185">Reference proteome</keyword>